<name>A0A8X6K2E0_TRICU</name>
<keyword evidence="2" id="KW-1185">Reference proteome</keyword>
<dbReference type="AlphaFoldDB" id="A0A8X6K2E0"/>
<evidence type="ECO:0000313" key="2">
    <source>
        <dbReference type="Proteomes" id="UP000887116"/>
    </source>
</evidence>
<accession>A0A8X6K2E0</accession>
<organism evidence="1 2">
    <name type="scientific">Trichonephila clavata</name>
    <name type="common">Joro spider</name>
    <name type="synonym">Nephila clavata</name>
    <dbReference type="NCBI Taxonomy" id="2740835"/>
    <lineage>
        <taxon>Eukaryota</taxon>
        <taxon>Metazoa</taxon>
        <taxon>Ecdysozoa</taxon>
        <taxon>Arthropoda</taxon>
        <taxon>Chelicerata</taxon>
        <taxon>Arachnida</taxon>
        <taxon>Araneae</taxon>
        <taxon>Araneomorphae</taxon>
        <taxon>Entelegynae</taxon>
        <taxon>Araneoidea</taxon>
        <taxon>Nephilidae</taxon>
        <taxon>Trichonephila</taxon>
    </lineage>
</organism>
<comment type="caution">
    <text evidence="1">The sequence shown here is derived from an EMBL/GenBank/DDBJ whole genome shotgun (WGS) entry which is preliminary data.</text>
</comment>
<sequence>MESTILLNQIAESFLPKIVQPESNDLVNMQTFKYRILNDFMTKLNLTFQGINQWINTHTPVNPEVAKVILRYIHKQDGIESILAQDFVKNERLNRLIQNMVKSGQSNTISTLLAIDGLIGPKLNNGSEFEYKKYLENLKYSLSCEKGRYDREEDDLVKRTHVFAIRKVYKELENLQSDENVDSKLMHCVYQVMSSMLKESAGLELPKGPGIPLPDNVLKACSDVYGSNTSWEYFNRLVEILKSLDGSLYKQNYFIVNDVRGLKRHVYFNSFNKSSTGQVTSRNDDRLIYQSLLLPIEVSYRKFTVQQKEK</sequence>
<dbReference type="Proteomes" id="UP000887116">
    <property type="component" value="Unassembled WGS sequence"/>
</dbReference>
<reference evidence="1" key="1">
    <citation type="submission" date="2020-07" db="EMBL/GenBank/DDBJ databases">
        <title>Multicomponent nature underlies the extraordinary mechanical properties of spider dragline silk.</title>
        <authorList>
            <person name="Kono N."/>
            <person name="Nakamura H."/>
            <person name="Mori M."/>
            <person name="Yoshida Y."/>
            <person name="Ohtoshi R."/>
            <person name="Malay A.D."/>
            <person name="Moran D.A.P."/>
            <person name="Tomita M."/>
            <person name="Numata K."/>
            <person name="Arakawa K."/>
        </authorList>
    </citation>
    <scope>NUCLEOTIDE SEQUENCE</scope>
</reference>
<evidence type="ECO:0000313" key="1">
    <source>
        <dbReference type="EMBL" id="GFR27726.1"/>
    </source>
</evidence>
<protein>
    <submittedName>
        <fullName evidence="1">Uncharacterized protein</fullName>
    </submittedName>
</protein>
<gene>
    <name evidence="1" type="primary">AVEN_257716_1</name>
    <name evidence="1" type="ORF">TNCT_517591</name>
</gene>
<proteinExistence type="predicted"/>
<dbReference type="EMBL" id="BMAO01028836">
    <property type="protein sequence ID" value="GFR27726.1"/>
    <property type="molecule type" value="Genomic_DNA"/>
</dbReference>